<keyword evidence="4" id="KW-0804">Transcription</keyword>
<evidence type="ECO:0000313" key="6">
    <source>
        <dbReference type="Proteomes" id="UP000320431"/>
    </source>
</evidence>
<gene>
    <name evidence="5" type="ORF">FKV24_018550</name>
</gene>
<comment type="similarity">
    <text evidence="1">Belongs to the LysR transcriptional regulatory family.</text>
</comment>
<dbReference type="Gene3D" id="1.10.10.10">
    <property type="entry name" value="Winged helix-like DNA-binding domain superfamily/Winged helix DNA-binding domain"/>
    <property type="match status" value="1"/>
</dbReference>
<dbReference type="InterPro" id="IPR037424">
    <property type="entry name" value="NocR_PBP2"/>
</dbReference>
<dbReference type="SUPFAM" id="SSF46785">
    <property type="entry name" value="Winged helix' DNA-binding domain"/>
    <property type="match status" value="1"/>
</dbReference>
<dbReference type="SUPFAM" id="SSF53850">
    <property type="entry name" value="Periplasmic binding protein-like II"/>
    <property type="match status" value="1"/>
</dbReference>
<name>A0A507ZQ48_9GAMM</name>
<evidence type="ECO:0000256" key="3">
    <source>
        <dbReference type="ARBA" id="ARBA00023125"/>
    </source>
</evidence>
<dbReference type="GO" id="GO:0043565">
    <property type="term" value="F:sequence-specific DNA binding"/>
    <property type="evidence" value="ECO:0007669"/>
    <property type="project" value="TreeGrafter"/>
</dbReference>
<proteinExistence type="inferred from homology"/>
<evidence type="ECO:0000256" key="2">
    <source>
        <dbReference type="ARBA" id="ARBA00023015"/>
    </source>
</evidence>
<reference evidence="5 6" key="1">
    <citation type="submission" date="2019-10" db="EMBL/GenBank/DDBJ databases">
        <title>Lysobacter alkalisoli sp. nov., isolated from saline-alkaline soil.</title>
        <authorList>
            <person name="Sun J.-Q."/>
        </authorList>
    </citation>
    <scope>NUCLEOTIDE SEQUENCE [LARGE SCALE GENOMIC DNA]</scope>
    <source>
        <strain evidence="5 6">KCTC 42381</strain>
    </source>
</reference>
<dbReference type="Gene3D" id="3.40.190.290">
    <property type="match status" value="1"/>
</dbReference>
<dbReference type="AlphaFoldDB" id="A0A507ZQ48"/>
<sequence length="318" mass="34753">MADHRGPPMKLDSIRSLEAFREIIQRGSATAAAQSLGLSQPAVSRLLGQLEEQLGFALFHRSKGRLLPTAQALMLFEEVDLALQGLDRVAALARDIHDSNAGHLRIVAPPSFAEGPLVKLVAGFLKQHPRIRVNIDSRTRPATMNLVATRTADCGFGKLPLDHPEIRMRPLISSPTVCVLPSAHPLARRKRALTASDLADEALILIGQQGGDTRQRIDQAFREVGRVAKVRMETRNVGAACALAAEGVGIAIVNELLSRNASWMDVSVRRFTPLIPHEYVFLTSAQVPGTPLTEAFYRHCQSTLRGMLRTAPRRPAAR</sequence>
<keyword evidence="3" id="KW-0238">DNA-binding</keyword>
<dbReference type="PROSITE" id="PS50931">
    <property type="entry name" value="HTH_LYSR"/>
    <property type="match status" value="1"/>
</dbReference>
<dbReference type="GO" id="GO:0009089">
    <property type="term" value="P:lysine biosynthetic process via diaminopimelate"/>
    <property type="evidence" value="ECO:0007669"/>
    <property type="project" value="TreeGrafter"/>
</dbReference>
<dbReference type="Pfam" id="PF03466">
    <property type="entry name" value="LysR_substrate"/>
    <property type="match status" value="1"/>
</dbReference>
<dbReference type="InterPro" id="IPR036388">
    <property type="entry name" value="WH-like_DNA-bd_sf"/>
</dbReference>
<dbReference type="InterPro" id="IPR000847">
    <property type="entry name" value="LysR_HTH_N"/>
</dbReference>
<accession>A0A507ZQ48</accession>
<dbReference type="Pfam" id="PF00126">
    <property type="entry name" value="HTH_1"/>
    <property type="match status" value="1"/>
</dbReference>
<dbReference type="PANTHER" id="PTHR30427">
    <property type="entry name" value="TRANSCRIPTIONAL ACTIVATOR PROTEIN LYSR"/>
    <property type="match status" value="1"/>
</dbReference>
<protein>
    <submittedName>
        <fullName evidence="5">LysR family transcriptional regulator</fullName>
    </submittedName>
</protein>
<evidence type="ECO:0000256" key="1">
    <source>
        <dbReference type="ARBA" id="ARBA00009437"/>
    </source>
</evidence>
<evidence type="ECO:0000313" key="5">
    <source>
        <dbReference type="EMBL" id="KAB8162079.1"/>
    </source>
</evidence>
<dbReference type="InterPro" id="IPR036390">
    <property type="entry name" value="WH_DNA-bd_sf"/>
</dbReference>
<dbReference type="EMBL" id="VICD02000333">
    <property type="protein sequence ID" value="KAB8162079.1"/>
    <property type="molecule type" value="Genomic_DNA"/>
</dbReference>
<dbReference type="GO" id="GO:0010628">
    <property type="term" value="P:positive regulation of gene expression"/>
    <property type="evidence" value="ECO:0007669"/>
    <property type="project" value="TreeGrafter"/>
</dbReference>
<comment type="caution">
    <text evidence="5">The sequence shown here is derived from an EMBL/GenBank/DDBJ whole genome shotgun (WGS) entry which is preliminary data.</text>
</comment>
<dbReference type="PANTHER" id="PTHR30427:SF1">
    <property type="entry name" value="TRANSCRIPTIONAL ACTIVATOR PROTEIN LYSR"/>
    <property type="match status" value="1"/>
</dbReference>
<dbReference type="GO" id="GO:0003700">
    <property type="term" value="F:DNA-binding transcription factor activity"/>
    <property type="evidence" value="ECO:0007669"/>
    <property type="project" value="InterPro"/>
</dbReference>
<evidence type="ECO:0000256" key="4">
    <source>
        <dbReference type="ARBA" id="ARBA00023163"/>
    </source>
</evidence>
<dbReference type="Proteomes" id="UP000320431">
    <property type="component" value="Unassembled WGS sequence"/>
</dbReference>
<dbReference type="CDD" id="cd08415">
    <property type="entry name" value="PBP2_LysR_opines_like"/>
    <property type="match status" value="1"/>
</dbReference>
<organism evidence="5 6">
    <name type="scientific">Marilutibacter maris</name>
    <dbReference type="NCBI Taxonomy" id="1605891"/>
    <lineage>
        <taxon>Bacteria</taxon>
        <taxon>Pseudomonadati</taxon>
        <taxon>Pseudomonadota</taxon>
        <taxon>Gammaproteobacteria</taxon>
        <taxon>Lysobacterales</taxon>
        <taxon>Lysobacteraceae</taxon>
        <taxon>Marilutibacter</taxon>
    </lineage>
</organism>
<dbReference type="InterPro" id="IPR005119">
    <property type="entry name" value="LysR_subst-bd"/>
</dbReference>
<keyword evidence="2" id="KW-0805">Transcription regulation</keyword>
<dbReference type="PRINTS" id="PR00039">
    <property type="entry name" value="HTHLYSR"/>
</dbReference>